<dbReference type="InterPro" id="IPR001810">
    <property type="entry name" value="F-box_dom"/>
</dbReference>
<evidence type="ECO:0000259" key="1">
    <source>
        <dbReference type="PROSITE" id="PS50181"/>
    </source>
</evidence>
<dbReference type="Proteomes" id="UP001341840">
    <property type="component" value="Unassembled WGS sequence"/>
</dbReference>
<proteinExistence type="predicted"/>
<name>A0ABU6RBR3_9FABA</name>
<dbReference type="EMBL" id="JASCZI010030331">
    <property type="protein sequence ID" value="MED6121416.1"/>
    <property type="molecule type" value="Genomic_DNA"/>
</dbReference>
<protein>
    <recommendedName>
        <fullName evidence="1">F-box domain-containing protein</fullName>
    </recommendedName>
</protein>
<gene>
    <name evidence="2" type="ORF">PIB30_029903</name>
</gene>
<dbReference type="PROSITE" id="PS50181">
    <property type="entry name" value="FBOX"/>
    <property type="match status" value="1"/>
</dbReference>
<dbReference type="CDD" id="cd09917">
    <property type="entry name" value="F-box_SF"/>
    <property type="match status" value="1"/>
</dbReference>
<evidence type="ECO:0000313" key="3">
    <source>
        <dbReference type="Proteomes" id="UP001341840"/>
    </source>
</evidence>
<feature type="domain" description="F-box" evidence="1">
    <location>
        <begin position="8"/>
        <end position="54"/>
    </location>
</feature>
<dbReference type="InterPro" id="IPR036047">
    <property type="entry name" value="F-box-like_dom_sf"/>
</dbReference>
<dbReference type="SMART" id="SM00256">
    <property type="entry name" value="FBOX"/>
    <property type="match status" value="1"/>
</dbReference>
<evidence type="ECO:0000313" key="2">
    <source>
        <dbReference type="EMBL" id="MED6121416.1"/>
    </source>
</evidence>
<reference evidence="2 3" key="1">
    <citation type="journal article" date="2023" name="Plants (Basel)">
        <title>Bridging the Gap: Combining Genomics and Transcriptomics Approaches to Understand Stylosanthes scabra, an Orphan Legume from the Brazilian Caatinga.</title>
        <authorList>
            <person name="Ferreira-Neto J.R.C."/>
            <person name="da Silva M.D."/>
            <person name="Binneck E."/>
            <person name="de Melo N.F."/>
            <person name="da Silva R.H."/>
            <person name="de Melo A.L.T.M."/>
            <person name="Pandolfi V."/>
            <person name="Bustamante F.O."/>
            <person name="Brasileiro-Vidal A.C."/>
            <person name="Benko-Iseppon A.M."/>
        </authorList>
    </citation>
    <scope>NUCLEOTIDE SEQUENCE [LARGE SCALE GENOMIC DNA]</scope>
    <source>
        <tissue evidence="2">Leaves</tissue>
    </source>
</reference>
<dbReference type="InterPro" id="IPR050796">
    <property type="entry name" value="SCF_F-box_component"/>
</dbReference>
<dbReference type="SUPFAM" id="SSF81383">
    <property type="entry name" value="F-box domain"/>
    <property type="match status" value="1"/>
</dbReference>
<comment type="caution">
    <text evidence="2">The sequence shown here is derived from an EMBL/GenBank/DDBJ whole genome shotgun (WGS) entry which is preliminary data.</text>
</comment>
<dbReference type="Gene3D" id="1.20.1280.50">
    <property type="match status" value="1"/>
</dbReference>
<keyword evidence="3" id="KW-1185">Reference proteome</keyword>
<accession>A0ABU6RBR3</accession>
<sequence>MDGLLLSGNHLRCLPEELVIEIFLHLDAPSILACRATCRYWRQKLSSYEFLLEVTKRWLARGSHIIIHFGYSLTEHLSVDWIMKIDPVTGELFPFQFPFGITQRGWFDVIGVENGLFCLRFCQDGRESLIMVWNPATGQHRYMQDPLHHRCPDCPYHYALAFFPASTEYAVLYISKEHDDNAPPVLSMYTSFQRNWDFQLPCPAKKDKNRLLSREPRPGAMSSHPGA</sequence>
<dbReference type="Pfam" id="PF12937">
    <property type="entry name" value="F-box-like"/>
    <property type="match status" value="1"/>
</dbReference>
<organism evidence="2 3">
    <name type="scientific">Stylosanthes scabra</name>
    <dbReference type="NCBI Taxonomy" id="79078"/>
    <lineage>
        <taxon>Eukaryota</taxon>
        <taxon>Viridiplantae</taxon>
        <taxon>Streptophyta</taxon>
        <taxon>Embryophyta</taxon>
        <taxon>Tracheophyta</taxon>
        <taxon>Spermatophyta</taxon>
        <taxon>Magnoliopsida</taxon>
        <taxon>eudicotyledons</taxon>
        <taxon>Gunneridae</taxon>
        <taxon>Pentapetalae</taxon>
        <taxon>rosids</taxon>
        <taxon>fabids</taxon>
        <taxon>Fabales</taxon>
        <taxon>Fabaceae</taxon>
        <taxon>Papilionoideae</taxon>
        <taxon>50 kb inversion clade</taxon>
        <taxon>dalbergioids sensu lato</taxon>
        <taxon>Dalbergieae</taxon>
        <taxon>Pterocarpus clade</taxon>
        <taxon>Stylosanthes</taxon>
    </lineage>
</organism>
<dbReference type="PANTHER" id="PTHR31672">
    <property type="entry name" value="BNACNNG10540D PROTEIN"/>
    <property type="match status" value="1"/>
</dbReference>